<dbReference type="RefSeq" id="WP_099249157.1">
    <property type="nucleotide sequence ID" value="NZ_FXXP01000003.1"/>
</dbReference>
<name>A0A238JHW9_9RHOB</name>
<reference evidence="4" key="1">
    <citation type="submission" date="2017-05" db="EMBL/GenBank/DDBJ databases">
        <authorList>
            <person name="Rodrigo-Torres L."/>
            <person name="Arahal R. D."/>
            <person name="Lucena T."/>
        </authorList>
    </citation>
    <scope>NUCLEOTIDE SEQUENCE [LARGE SCALE GENOMIC DNA]</scope>
    <source>
        <strain evidence="4">CECT 8649</strain>
    </source>
</reference>
<dbReference type="EMBL" id="FXXP01000003">
    <property type="protein sequence ID" value="SMX30268.1"/>
    <property type="molecule type" value="Genomic_DNA"/>
</dbReference>
<evidence type="ECO:0000259" key="2">
    <source>
        <dbReference type="Pfam" id="PF07811"/>
    </source>
</evidence>
<protein>
    <recommendedName>
        <fullName evidence="2">TadE-like domain-containing protein</fullName>
    </recommendedName>
</protein>
<keyword evidence="4" id="KW-1185">Reference proteome</keyword>
<evidence type="ECO:0000313" key="3">
    <source>
        <dbReference type="EMBL" id="SMX30268.1"/>
    </source>
</evidence>
<dbReference type="Proteomes" id="UP000225972">
    <property type="component" value="Unassembled WGS sequence"/>
</dbReference>
<feature type="transmembrane region" description="Helical" evidence="1">
    <location>
        <begin position="20"/>
        <end position="39"/>
    </location>
</feature>
<dbReference type="OrthoDB" id="7907064at2"/>
<evidence type="ECO:0000313" key="4">
    <source>
        <dbReference type="Proteomes" id="UP000225972"/>
    </source>
</evidence>
<keyword evidence="1" id="KW-1133">Transmembrane helix</keyword>
<sequence>MTRFLSSHLTRFRKEEDGNAVVPFALWMPVFLALILSSIELGTVTIRQTALERAMDDTVRDIRLGAVSDHNAIKQSICDGAAVLPGCMDTLHLEMVSLDMRNWGGVINAADCVDTSLPVTPNRAFTNGGSNEMMFLRACYKYQPITPAGTISSSLAKDAEGFTALVVASAFVHEPS</sequence>
<feature type="domain" description="TadE-like" evidence="2">
    <location>
        <begin position="19"/>
        <end position="60"/>
    </location>
</feature>
<gene>
    <name evidence="3" type="ORF">TRP8649_04411</name>
</gene>
<evidence type="ECO:0000256" key="1">
    <source>
        <dbReference type="SAM" id="Phobius"/>
    </source>
</evidence>
<accession>A0A238JHW9</accession>
<dbReference type="Pfam" id="PF07811">
    <property type="entry name" value="TadE"/>
    <property type="match status" value="1"/>
</dbReference>
<dbReference type="AlphaFoldDB" id="A0A238JHW9"/>
<dbReference type="InterPro" id="IPR012495">
    <property type="entry name" value="TadE-like_dom"/>
</dbReference>
<keyword evidence="1" id="KW-0812">Transmembrane</keyword>
<keyword evidence="1" id="KW-0472">Membrane</keyword>
<proteinExistence type="predicted"/>
<organism evidence="3 4">
    <name type="scientific">Pelagimonas phthalicica</name>
    <dbReference type="NCBI Taxonomy" id="1037362"/>
    <lineage>
        <taxon>Bacteria</taxon>
        <taxon>Pseudomonadati</taxon>
        <taxon>Pseudomonadota</taxon>
        <taxon>Alphaproteobacteria</taxon>
        <taxon>Rhodobacterales</taxon>
        <taxon>Roseobacteraceae</taxon>
        <taxon>Pelagimonas</taxon>
    </lineage>
</organism>